<reference evidence="4" key="1">
    <citation type="submission" date="2016-10" db="EMBL/GenBank/DDBJ databases">
        <authorList>
            <person name="Varghese N."/>
            <person name="Submissions S."/>
        </authorList>
    </citation>
    <scope>NUCLEOTIDE SEQUENCE [LARGE SCALE GENOMIC DNA]</scope>
    <source>
        <strain evidence="4">CGMCC 1.6763</strain>
    </source>
</reference>
<dbReference type="PROSITE" id="PS50801">
    <property type="entry name" value="STAS"/>
    <property type="match status" value="1"/>
</dbReference>
<evidence type="ECO:0000259" key="2">
    <source>
        <dbReference type="PROSITE" id="PS50801"/>
    </source>
</evidence>
<dbReference type="Gene3D" id="3.30.750.24">
    <property type="entry name" value="STAS domain"/>
    <property type="match status" value="1"/>
</dbReference>
<dbReference type="AlphaFoldDB" id="A0A1H6XRM2"/>
<sequence length="281" mass="32159">MQKGCFNVGKREDIYEYIISKKEEMADEWLERSTGSGEESVFRSDEKGKLHIQHDQLIETVSRIFIEDNNDFKLHIDNWSEAVASHWVKSGVTMHETIAQFRLIRGDYWNSVKNYILSEKQGFSIEDAFYWSNIVNDAFDFIMENFARHFEDAHKKILTSQQQMITELSSPVIPVKRGIGILPLVGDIDTYRARIILETGLEQAATQKLDMLFIDLSAVPIVDTMVAHQLFQLIDALRLIGVEAILSGIRPEIAQTAVQLGIEFRGIKTQATLMNALERYS</sequence>
<dbReference type="InterPro" id="IPR051932">
    <property type="entry name" value="Bact_StressResp_Reg"/>
</dbReference>
<proteinExistence type="predicted"/>
<dbReference type="SUPFAM" id="SSF52091">
    <property type="entry name" value="SpoIIaa-like"/>
    <property type="match status" value="1"/>
</dbReference>
<dbReference type="Pfam" id="PF01740">
    <property type="entry name" value="STAS"/>
    <property type="match status" value="1"/>
</dbReference>
<evidence type="ECO:0000256" key="1">
    <source>
        <dbReference type="ARBA" id="ARBA00022553"/>
    </source>
</evidence>
<dbReference type="InterPro" id="IPR002645">
    <property type="entry name" value="STAS_dom"/>
</dbReference>
<dbReference type="InterPro" id="IPR036513">
    <property type="entry name" value="STAS_dom_sf"/>
</dbReference>
<keyword evidence="1" id="KW-0597">Phosphoprotein</keyword>
<feature type="domain" description="STAS" evidence="2">
    <location>
        <begin position="169"/>
        <end position="280"/>
    </location>
</feature>
<dbReference type="PANTHER" id="PTHR33745:SF3">
    <property type="entry name" value="RSBT CO-ANTAGONIST PROTEIN RSBRC"/>
    <property type="match status" value="1"/>
</dbReference>
<name>A0A1H6XRM2_9BACL</name>
<dbReference type="CDD" id="cd07041">
    <property type="entry name" value="STAS_RsbR_RsbS_like"/>
    <property type="match status" value="1"/>
</dbReference>
<protein>
    <submittedName>
        <fullName evidence="3">RsbT co-antagonist protein RsbR</fullName>
    </submittedName>
</protein>
<evidence type="ECO:0000313" key="4">
    <source>
        <dbReference type="Proteomes" id="UP000199200"/>
    </source>
</evidence>
<gene>
    <name evidence="3" type="ORF">SAMN04488127_1467</name>
</gene>
<organism evidence="3 4">
    <name type="scientific">Bhargavaea ginsengi</name>
    <dbReference type="NCBI Taxonomy" id="426757"/>
    <lineage>
        <taxon>Bacteria</taxon>
        <taxon>Bacillati</taxon>
        <taxon>Bacillota</taxon>
        <taxon>Bacilli</taxon>
        <taxon>Bacillales</taxon>
        <taxon>Caryophanaceae</taxon>
        <taxon>Bhargavaea</taxon>
    </lineage>
</organism>
<keyword evidence="4" id="KW-1185">Reference proteome</keyword>
<dbReference type="PANTHER" id="PTHR33745">
    <property type="entry name" value="RSBT ANTAGONIST PROTEIN RSBS-RELATED"/>
    <property type="match status" value="1"/>
</dbReference>
<dbReference type="EMBL" id="FNZF01000002">
    <property type="protein sequence ID" value="SEJ27510.1"/>
    <property type="molecule type" value="Genomic_DNA"/>
</dbReference>
<accession>A0A1H6XRM2</accession>
<dbReference type="Proteomes" id="UP000199200">
    <property type="component" value="Unassembled WGS sequence"/>
</dbReference>
<dbReference type="STRING" id="426757.SAMN04488127_1467"/>
<evidence type="ECO:0000313" key="3">
    <source>
        <dbReference type="EMBL" id="SEJ27510.1"/>
    </source>
</evidence>